<dbReference type="AlphaFoldDB" id="A0A3E0HEM6"/>
<dbReference type="Proteomes" id="UP000256269">
    <property type="component" value="Unassembled WGS sequence"/>
</dbReference>
<evidence type="ECO:0000313" key="1">
    <source>
        <dbReference type="EMBL" id="REH43658.1"/>
    </source>
</evidence>
<comment type="caution">
    <text evidence="1">The sequence shown here is derived from an EMBL/GenBank/DDBJ whole genome shotgun (WGS) entry which is preliminary data.</text>
</comment>
<name>A0A3E0HEM6_9PSEU</name>
<keyword evidence="2" id="KW-1185">Reference proteome</keyword>
<sequence length="80" mass="8423">MKMIAIVVIRRDSPAPQLFEAYPAEAIGNNPNDEAVRVSLAEALGHGDTISATVVTIGVPDAPLIARMQDWLSLPAAVAD</sequence>
<evidence type="ECO:0000313" key="2">
    <source>
        <dbReference type="Proteomes" id="UP000256269"/>
    </source>
</evidence>
<gene>
    <name evidence="1" type="ORF">BCF44_109201</name>
</gene>
<organism evidence="1 2">
    <name type="scientific">Kutzneria buriramensis</name>
    <dbReference type="NCBI Taxonomy" id="1045776"/>
    <lineage>
        <taxon>Bacteria</taxon>
        <taxon>Bacillati</taxon>
        <taxon>Actinomycetota</taxon>
        <taxon>Actinomycetes</taxon>
        <taxon>Pseudonocardiales</taxon>
        <taxon>Pseudonocardiaceae</taxon>
        <taxon>Kutzneria</taxon>
    </lineage>
</organism>
<protein>
    <submittedName>
        <fullName evidence="1">Uncharacterized protein</fullName>
    </submittedName>
</protein>
<proteinExistence type="predicted"/>
<reference evidence="1 2" key="1">
    <citation type="submission" date="2018-08" db="EMBL/GenBank/DDBJ databases">
        <title>Genomic Encyclopedia of Archaeal and Bacterial Type Strains, Phase II (KMG-II): from individual species to whole genera.</title>
        <authorList>
            <person name="Goeker M."/>
        </authorList>
    </citation>
    <scope>NUCLEOTIDE SEQUENCE [LARGE SCALE GENOMIC DNA]</scope>
    <source>
        <strain evidence="1 2">DSM 45791</strain>
    </source>
</reference>
<dbReference type="EMBL" id="QUNO01000009">
    <property type="protein sequence ID" value="REH43658.1"/>
    <property type="molecule type" value="Genomic_DNA"/>
</dbReference>
<accession>A0A3E0HEM6</accession>